<dbReference type="EMBL" id="LGEM01000011">
    <property type="protein sequence ID" value="KUP98371.1"/>
    <property type="molecule type" value="Genomic_DNA"/>
</dbReference>
<evidence type="ECO:0000313" key="1">
    <source>
        <dbReference type="EMBL" id="KUP98371.1"/>
    </source>
</evidence>
<proteinExistence type="predicted"/>
<dbReference type="PATRIC" id="fig|665004.4.peg.337"/>
<dbReference type="STRING" id="665004.AC529_01935"/>
<gene>
    <name evidence="1" type="ORF">AC529_01935</name>
</gene>
<evidence type="ECO:0000313" key="2">
    <source>
        <dbReference type="Proteomes" id="UP000074382"/>
    </source>
</evidence>
<dbReference type="AlphaFoldDB" id="A0A147KMB2"/>
<dbReference type="Proteomes" id="UP000074382">
    <property type="component" value="Unassembled WGS sequence"/>
</dbReference>
<sequence>MRTTIMTVTPELAQQWLDESNLHNRPLREAAVRALAKQIERGEWQLSHQGIAFDEKGILLDGQHRLAAIARAGRQVEIMVTFDAPRSSFSVLDTGQKRTGRDVLALANEDNPLYLASALRGLYLYQNFPENSWSGQTSMISNDQLLDLLEEHPGMREAVVRGIAIGREIAMTPTAAAIGWYVTTTARPDVNQHEWYVGLTTGANLPIGDPRLALIKTMRLLASGKTTRRRDDSRIHLFYYLKAWNAWVEGRSIKQLRMSPREKAPRPTTRPAIF</sequence>
<keyword evidence="2" id="KW-1185">Reference proteome</keyword>
<name>A0A147KMB2_THECS</name>
<accession>A0A147KMB2</accession>
<organism evidence="1 2">
    <name type="scientific">Thermobifida cellulosilytica TB100</name>
    <dbReference type="NCBI Taxonomy" id="665004"/>
    <lineage>
        <taxon>Bacteria</taxon>
        <taxon>Bacillati</taxon>
        <taxon>Actinomycetota</taxon>
        <taxon>Actinomycetes</taxon>
        <taxon>Streptosporangiales</taxon>
        <taxon>Nocardiopsidaceae</taxon>
        <taxon>Thermobifida</taxon>
    </lineage>
</organism>
<comment type="caution">
    <text evidence="1">The sequence shown here is derived from an EMBL/GenBank/DDBJ whole genome shotgun (WGS) entry which is preliminary data.</text>
</comment>
<reference evidence="2" key="1">
    <citation type="journal article" date="2017" name="Acta Aliment.">
        <title>Plant polysaccharide degrading enzyme system of Thermpbifida cellulosilytica TB100 revealed by de novo genome project data.</title>
        <authorList>
            <person name="Toth A."/>
            <person name="Baka E."/>
            <person name="Luzics S."/>
            <person name="Bata-Vidacs I."/>
            <person name="Nagy I."/>
            <person name="Balint B."/>
            <person name="Herceg R."/>
            <person name="Olasz F."/>
            <person name="Wilk T."/>
            <person name="Nagy T."/>
            <person name="Kriszt B."/>
            <person name="Nagy I."/>
            <person name="Kukolya J."/>
        </authorList>
    </citation>
    <scope>NUCLEOTIDE SEQUENCE [LARGE SCALE GENOMIC DNA]</scope>
    <source>
        <strain evidence="2">TB100</strain>
    </source>
</reference>
<protein>
    <recommendedName>
        <fullName evidence="3">ParB/Sulfiredoxin domain-containing protein</fullName>
    </recommendedName>
</protein>
<evidence type="ECO:0008006" key="3">
    <source>
        <dbReference type="Google" id="ProtNLM"/>
    </source>
</evidence>
<dbReference type="OrthoDB" id="950695at2"/>